<evidence type="ECO:0000313" key="5">
    <source>
        <dbReference type="EMBL" id="NXV09855.1"/>
    </source>
</evidence>
<dbReference type="EMBL" id="VZUI01093578">
    <property type="protein sequence ID" value="NXV09855.1"/>
    <property type="molecule type" value="Genomic_DNA"/>
</dbReference>
<organism evidence="5 6">
    <name type="scientific">Cettia cetti</name>
    <dbReference type="NCBI Taxonomy" id="68486"/>
    <lineage>
        <taxon>Eukaryota</taxon>
        <taxon>Metazoa</taxon>
        <taxon>Chordata</taxon>
        <taxon>Craniata</taxon>
        <taxon>Vertebrata</taxon>
        <taxon>Euteleostomi</taxon>
        <taxon>Archelosauria</taxon>
        <taxon>Archosauria</taxon>
        <taxon>Dinosauria</taxon>
        <taxon>Saurischia</taxon>
        <taxon>Theropoda</taxon>
        <taxon>Coelurosauria</taxon>
        <taxon>Aves</taxon>
        <taxon>Neognathae</taxon>
        <taxon>Neoaves</taxon>
        <taxon>Telluraves</taxon>
        <taxon>Australaves</taxon>
        <taxon>Passeriformes</taxon>
        <taxon>Sylvioidea</taxon>
        <taxon>Sylviidae</taxon>
        <taxon>Acrocephalinae</taxon>
        <taxon>Cettia</taxon>
    </lineage>
</organism>
<dbReference type="AlphaFoldDB" id="A0A7L3R2Q7"/>
<dbReference type="InterPro" id="IPR036259">
    <property type="entry name" value="MFS_trans_sf"/>
</dbReference>
<accession>A0A7L3R2Q7</accession>
<feature type="transmembrane region" description="Helical" evidence="3">
    <location>
        <begin position="342"/>
        <end position="362"/>
    </location>
</feature>
<dbReference type="SUPFAM" id="SSF103473">
    <property type="entry name" value="MFS general substrate transporter"/>
    <property type="match status" value="1"/>
</dbReference>
<feature type="domain" description="Major facilitator superfamily (MFS) profile" evidence="4">
    <location>
        <begin position="186"/>
        <end position="376"/>
    </location>
</feature>
<evidence type="ECO:0000256" key="2">
    <source>
        <dbReference type="SAM" id="MobiDB-lite"/>
    </source>
</evidence>
<keyword evidence="6" id="KW-1185">Reference proteome</keyword>
<dbReference type="PANTHER" id="PTHR11360:SF14">
    <property type="entry name" value="MONOCARBOXYLATE TRANSPORTER 5"/>
    <property type="match status" value="1"/>
</dbReference>
<comment type="caution">
    <text evidence="5">The sequence shown here is derived from an EMBL/GenBank/DDBJ whole genome shotgun (WGS) entry which is preliminary data.</text>
</comment>
<sequence length="376" mass="41240">GMGFACLYQAAAVMTAKRCRARLAFCNALARSGMGLTFLMAPFTQLLIELYAWQGTLLIFGGIMLHLVPSSMLLWPVSTHLPRESAENQRWAKKDPETPGGSLDGSTDRELQLHPAQEAPTTERLVMPRGRDGSDPANAWGRLQKPTLESSCSETPTEAKRSHQPPAAPPKEPSQPLLDFSPLKDPVFFIFTWSFLFSHLAYFVPFFHLVARARTLGMSSRDGSLLIAVAGITEMLSQLLSGWLADHNWTKKYHLHVTYLLLCGVTNLLGPLASTLPLLLTYTVAFATFCGGFMALVLPVLVDLVGVEKLHSYLGFAAFFAGIAAMGGPPLAGWLYDYTQTYVCSFLFAGACALISPISFFFEPSAQKWKLKKANL</sequence>
<dbReference type="PANTHER" id="PTHR11360">
    <property type="entry name" value="MONOCARBOXYLATE TRANSPORTER"/>
    <property type="match status" value="1"/>
</dbReference>
<feature type="transmembrane region" description="Helical" evidence="3">
    <location>
        <begin position="279"/>
        <end position="301"/>
    </location>
</feature>
<dbReference type="Gene3D" id="1.20.1250.20">
    <property type="entry name" value="MFS general substrate transporter like domains"/>
    <property type="match status" value="1"/>
</dbReference>
<evidence type="ECO:0000256" key="1">
    <source>
        <dbReference type="ARBA" id="ARBA00004141"/>
    </source>
</evidence>
<dbReference type="InterPro" id="IPR020846">
    <property type="entry name" value="MFS_dom"/>
</dbReference>
<dbReference type="Proteomes" id="UP000524451">
    <property type="component" value="Unassembled WGS sequence"/>
</dbReference>
<dbReference type="InterPro" id="IPR050327">
    <property type="entry name" value="Proton-linked_MCT"/>
</dbReference>
<dbReference type="GO" id="GO:0008028">
    <property type="term" value="F:monocarboxylic acid transmembrane transporter activity"/>
    <property type="evidence" value="ECO:0007669"/>
    <property type="project" value="TreeGrafter"/>
</dbReference>
<dbReference type="InterPro" id="IPR011701">
    <property type="entry name" value="MFS"/>
</dbReference>
<protein>
    <submittedName>
        <fullName evidence="5">MOT5 protein</fullName>
    </submittedName>
</protein>
<keyword evidence="3" id="KW-1133">Transmembrane helix</keyword>
<proteinExistence type="predicted"/>
<evidence type="ECO:0000259" key="4">
    <source>
        <dbReference type="PROSITE" id="PS50850"/>
    </source>
</evidence>
<name>A0A7L3R2Q7_9SYLV</name>
<dbReference type="PROSITE" id="PS50850">
    <property type="entry name" value="MFS"/>
    <property type="match status" value="1"/>
</dbReference>
<feature type="transmembrane region" description="Helical" evidence="3">
    <location>
        <begin position="223"/>
        <end position="245"/>
    </location>
</feature>
<dbReference type="GO" id="GO:0016020">
    <property type="term" value="C:membrane"/>
    <property type="evidence" value="ECO:0007669"/>
    <property type="project" value="UniProtKB-SubCell"/>
</dbReference>
<evidence type="ECO:0000313" key="6">
    <source>
        <dbReference type="Proteomes" id="UP000524451"/>
    </source>
</evidence>
<feature type="non-terminal residue" evidence="5">
    <location>
        <position position="376"/>
    </location>
</feature>
<comment type="subcellular location">
    <subcellularLocation>
        <location evidence="1">Membrane</location>
        <topology evidence="1">Multi-pass membrane protein</topology>
    </subcellularLocation>
</comment>
<feature type="compositionally biased region" description="Polar residues" evidence="2">
    <location>
        <begin position="147"/>
        <end position="156"/>
    </location>
</feature>
<reference evidence="5 6" key="1">
    <citation type="submission" date="2019-09" db="EMBL/GenBank/DDBJ databases">
        <title>Bird 10,000 Genomes (B10K) Project - Family phase.</title>
        <authorList>
            <person name="Zhang G."/>
        </authorList>
    </citation>
    <scope>NUCLEOTIDE SEQUENCE [LARGE SCALE GENOMIC DNA]</scope>
    <source>
        <strain evidence="5">OUT-0056</strain>
        <tissue evidence="5">Blood</tissue>
    </source>
</reference>
<dbReference type="Pfam" id="PF07690">
    <property type="entry name" value="MFS_1"/>
    <property type="match status" value="1"/>
</dbReference>
<keyword evidence="3" id="KW-0812">Transmembrane</keyword>
<gene>
    <name evidence="5" type="primary">Slc16a4</name>
    <name evidence="5" type="ORF">CETCET_R02756</name>
</gene>
<feature type="non-terminal residue" evidence="5">
    <location>
        <position position="1"/>
    </location>
</feature>
<feature type="transmembrane region" description="Helical" evidence="3">
    <location>
        <begin position="257"/>
        <end position="273"/>
    </location>
</feature>
<feature type="transmembrane region" description="Helical" evidence="3">
    <location>
        <begin position="50"/>
        <end position="75"/>
    </location>
</feature>
<feature type="transmembrane region" description="Helical" evidence="3">
    <location>
        <begin position="313"/>
        <end position="336"/>
    </location>
</feature>
<feature type="compositionally biased region" description="Basic and acidic residues" evidence="2">
    <location>
        <begin position="86"/>
        <end position="97"/>
    </location>
</feature>
<feature type="transmembrane region" description="Helical" evidence="3">
    <location>
        <begin position="187"/>
        <end position="211"/>
    </location>
</feature>
<feature type="region of interest" description="Disordered" evidence="2">
    <location>
        <begin position="86"/>
        <end position="176"/>
    </location>
</feature>
<keyword evidence="3" id="KW-0472">Membrane</keyword>
<evidence type="ECO:0000256" key="3">
    <source>
        <dbReference type="SAM" id="Phobius"/>
    </source>
</evidence>